<evidence type="ECO:0000256" key="3">
    <source>
        <dbReference type="SAM" id="MobiDB-lite"/>
    </source>
</evidence>
<dbReference type="InterPro" id="IPR001303">
    <property type="entry name" value="Aldolase_II/adducin_N"/>
</dbReference>
<dbReference type="KEGG" id="ccos:Pan44_39070"/>
<reference evidence="5 6" key="1">
    <citation type="submission" date="2019-02" db="EMBL/GenBank/DDBJ databases">
        <title>Deep-cultivation of Planctomycetes and their phenomic and genomic characterization uncovers novel biology.</title>
        <authorList>
            <person name="Wiegand S."/>
            <person name="Jogler M."/>
            <person name="Boedeker C."/>
            <person name="Pinto D."/>
            <person name="Vollmers J."/>
            <person name="Rivas-Marin E."/>
            <person name="Kohn T."/>
            <person name="Peeters S.H."/>
            <person name="Heuer A."/>
            <person name="Rast P."/>
            <person name="Oberbeckmann S."/>
            <person name="Bunk B."/>
            <person name="Jeske O."/>
            <person name="Meyerdierks A."/>
            <person name="Storesund J.E."/>
            <person name="Kallscheuer N."/>
            <person name="Luecker S."/>
            <person name="Lage O.M."/>
            <person name="Pohl T."/>
            <person name="Merkel B.J."/>
            <person name="Hornburger P."/>
            <person name="Mueller R.-W."/>
            <person name="Bruemmer F."/>
            <person name="Labrenz M."/>
            <person name="Spormann A.M."/>
            <person name="Op den Camp H."/>
            <person name="Overmann J."/>
            <person name="Amann R."/>
            <person name="Jetten M.S.M."/>
            <person name="Mascher T."/>
            <person name="Medema M.H."/>
            <person name="Devos D.P."/>
            <person name="Kaster A.-K."/>
            <person name="Ovreas L."/>
            <person name="Rohde M."/>
            <person name="Galperin M.Y."/>
            <person name="Jogler C."/>
        </authorList>
    </citation>
    <scope>NUCLEOTIDE SEQUENCE [LARGE SCALE GENOMIC DNA]</scope>
    <source>
        <strain evidence="5 6">Pan44</strain>
    </source>
</reference>
<dbReference type="PANTHER" id="PTHR22789">
    <property type="entry name" value="FUCULOSE PHOSPHATE ALDOLASE"/>
    <property type="match status" value="1"/>
</dbReference>
<dbReference type="SUPFAM" id="SSF53639">
    <property type="entry name" value="AraD/HMP-PK domain-like"/>
    <property type="match status" value="2"/>
</dbReference>
<dbReference type="InterPro" id="IPR050197">
    <property type="entry name" value="Aldolase_class_II_sugar_metab"/>
</dbReference>
<name>A0A517SIB1_9PLAN</name>
<evidence type="ECO:0000259" key="4">
    <source>
        <dbReference type="SMART" id="SM01007"/>
    </source>
</evidence>
<feature type="domain" description="Class II aldolase/adducin N-terminal" evidence="4">
    <location>
        <begin position="11"/>
        <end position="187"/>
    </location>
</feature>
<proteinExistence type="predicted"/>
<keyword evidence="6" id="KW-1185">Reference proteome</keyword>
<keyword evidence="1" id="KW-0479">Metal-binding</keyword>
<dbReference type="EMBL" id="CP036271">
    <property type="protein sequence ID" value="QDT55859.1"/>
    <property type="molecule type" value="Genomic_DNA"/>
</dbReference>
<dbReference type="AlphaFoldDB" id="A0A517SIB1"/>
<dbReference type="InParanoid" id="A0A517SIB1"/>
<feature type="region of interest" description="Disordered" evidence="3">
    <location>
        <begin position="208"/>
        <end position="227"/>
    </location>
</feature>
<dbReference type="Pfam" id="PF00596">
    <property type="entry name" value="Aldolase_II"/>
    <property type="match status" value="2"/>
</dbReference>
<evidence type="ECO:0000313" key="5">
    <source>
        <dbReference type="EMBL" id="QDT55859.1"/>
    </source>
</evidence>
<dbReference type="Gene3D" id="3.40.225.10">
    <property type="entry name" value="Class II aldolase/adducin N-terminal domain"/>
    <property type="match status" value="2"/>
</dbReference>
<feature type="domain" description="Class II aldolase/adducin N-terminal" evidence="4">
    <location>
        <begin position="230"/>
        <end position="403"/>
    </location>
</feature>
<evidence type="ECO:0000256" key="1">
    <source>
        <dbReference type="ARBA" id="ARBA00022723"/>
    </source>
</evidence>
<dbReference type="Proteomes" id="UP000315700">
    <property type="component" value="Chromosome"/>
</dbReference>
<evidence type="ECO:0000313" key="6">
    <source>
        <dbReference type="Proteomes" id="UP000315700"/>
    </source>
</evidence>
<gene>
    <name evidence="5" type="primary">fucA_1</name>
    <name evidence="5" type="ORF">Pan44_39070</name>
</gene>
<organism evidence="5 6">
    <name type="scientific">Caulifigura coniformis</name>
    <dbReference type="NCBI Taxonomy" id="2527983"/>
    <lineage>
        <taxon>Bacteria</taxon>
        <taxon>Pseudomonadati</taxon>
        <taxon>Planctomycetota</taxon>
        <taxon>Planctomycetia</taxon>
        <taxon>Planctomycetales</taxon>
        <taxon>Planctomycetaceae</taxon>
        <taxon>Caulifigura</taxon>
    </lineage>
</organism>
<evidence type="ECO:0000256" key="2">
    <source>
        <dbReference type="ARBA" id="ARBA00023239"/>
    </source>
</evidence>
<keyword evidence="2 5" id="KW-0456">Lyase</keyword>
<dbReference type="EC" id="4.1.2.17" evidence="5"/>
<dbReference type="GO" id="GO:0008738">
    <property type="term" value="F:L-fuculose-phosphate aldolase activity"/>
    <property type="evidence" value="ECO:0007669"/>
    <property type="project" value="UniProtKB-EC"/>
</dbReference>
<dbReference type="SMART" id="SM01007">
    <property type="entry name" value="Aldolase_II"/>
    <property type="match status" value="2"/>
</dbReference>
<sequence>MTNTDYLHPRDQILETMDRIYRHRMTTTSGGNVSIRDGSGDVWITPARVDKGALRRDDIVQVRPEGTQSGLHRASSELPFHQAIYAARPDLSAIVHAHPAALVAFSMTRTVPETRLFPQSWSVCGEVGLATYALPGSAQLGANIAKEFAAGFNTVVLENHGVVVGGANLTEAFQRFEALEFAAQTAIRSTTLGSARPLSAARLEAVGRGRKELPETDPPAPTSEEKELRRTLCEFVRRGCQQRLLISTEGSFSVRLGESSFLITPAHRDRYRLSPEDLVRIDSGRRATGQTPSRATACHEAIYRKHPTVKAICFAHPIHATAFSVTGVPFASRTIPESYIVLRDVQRIPFGQPYDDVDAVASAVSPRQPSAILENDGVLIVGTSILDAFDRLEVLEATAEALIFSGRIGAAAPMSDSVIDELRAHFLPE</sequence>
<dbReference type="GO" id="GO:0046872">
    <property type="term" value="F:metal ion binding"/>
    <property type="evidence" value="ECO:0007669"/>
    <property type="project" value="UniProtKB-KW"/>
</dbReference>
<dbReference type="GO" id="GO:0019323">
    <property type="term" value="P:pentose catabolic process"/>
    <property type="evidence" value="ECO:0007669"/>
    <property type="project" value="TreeGrafter"/>
</dbReference>
<dbReference type="InterPro" id="IPR036409">
    <property type="entry name" value="Aldolase_II/adducin_N_sf"/>
</dbReference>
<accession>A0A517SIB1</accession>
<protein>
    <submittedName>
        <fullName evidence="5">L-fuculose phosphate aldolase</fullName>
        <ecNumber evidence="5">4.1.2.17</ecNumber>
    </submittedName>
</protein>
<dbReference type="PANTHER" id="PTHR22789:SF0">
    <property type="entry name" value="3-OXO-TETRONATE 4-PHOSPHATE DECARBOXYLASE-RELATED"/>
    <property type="match status" value="1"/>
</dbReference>
<dbReference type="GO" id="GO:0005829">
    <property type="term" value="C:cytosol"/>
    <property type="evidence" value="ECO:0007669"/>
    <property type="project" value="TreeGrafter"/>
</dbReference>